<feature type="transmembrane region" description="Helical" evidence="5">
    <location>
        <begin position="101"/>
        <end position="122"/>
    </location>
</feature>
<feature type="domain" description="EamA" evidence="6">
    <location>
        <begin position="159"/>
        <end position="294"/>
    </location>
</feature>
<feature type="transmembrane region" description="Helical" evidence="5">
    <location>
        <begin position="41"/>
        <end position="62"/>
    </location>
</feature>
<gene>
    <name evidence="7" type="ORF">SAMN04487946_10117</name>
</gene>
<feature type="transmembrane region" description="Helical" evidence="5">
    <location>
        <begin position="281"/>
        <end position="299"/>
    </location>
</feature>
<feature type="domain" description="EamA" evidence="6">
    <location>
        <begin position="15"/>
        <end position="145"/>
    </location>
</feature>
<keyword evidence="8" id="KW-1185">Reference proteome</keyword>
<accession>A0A1H3CHF1</accession>
<protein>
    <submittedName>
        <fullName evidence="7">Permease of the drug/metabolite transporter (DMT) superfamily</fullName>
    </submittedName>
</protein>
<feature type="transmembrane region" description="Helical" evidence="5">
    <location>
        <begin position="74"/>
        <end position="95"/>
    </location>
</feature>
<dbReference type="PANTHER" id="PTHR32322">
    <property type="entry name" value="INNER MEMBRANE TRANSPORTER"/>
    <property type="match status" value="1"/>
</dbReference>
<dbReference type="Pfam" id="PF00892">
    <property type="entry name" value="EamA"/>
    <property type="match status" value="2"/>
</dbReference>
<dbReference type="InterPro" id="IPR050638">
    <property type="entry name" value="AA-Vitamin_Transporters"/>
</dbReference>
<evidence type="ECO:0000256" key="2">
    <source>
        <dbReference type="ARBA" id="ARBA00022692"/>
    </source>
</evidence>
<feature type="transmembrane region" description="Helical" evidence="5">
    <location>
        <begin position="129"/>
        <end position="146"/>
    </location>
</feature>
<evidence type="ECO:0000256" key="3">
    <source>
        <dbReference type="ARBA" id="ARBA00022989"/>
    </source>
</evidence>
<dbReference type="SUPFAM" id="SSF103481">
    <property type="entry name" value="Multidrug resistance efflux transporter EmrE"/>
    <property type="match status" value="2"/>
</dbReference>
<feature type="transmembrane region" description="Helical" evidence="5">
    <location>
        <begin position="222"/>
        <end position="243"/>
    </location>
</feature>
<evidence type="ECO:0000256" key="5">
    <source>
        <dbReference type="SAM" id="Phobius"/>
    </source>
</evidence>
<sequence length="357" mass="37522">MIRRDTSRFIPPDALLFVALATIWGLSFVAIEAGLETVPPLFFAAIRYALAGVLVLGYAAATTDRVRPRGRTEWLNVAVVGGLLVAGYHALLYIGQTFVPGPVAAVVVSLSPVLTAVFAATLLEDALDATAAGGFLLGLVGVAVVADLDPGNLLGADATGIAVLFGAAATFALGAVLSTPLRTTLADVSMQAWAMLFGAGILIGASLARGEPVRTVAWTPTAALALAYLTLFSGVIGFLLYFALHERIGPSETNLVGYFQPVVAALAGWALFGQAVTPETVVGFLAILAGFVIVERELLRQTIGPVRFHPDSLRYRLRKRFPRLLGRTYGRSVAGRVAPDAVYEDDATSAEYGYDAD</sequence>
<proteinExistence type="predicted"/>
<dbReference type="Proteomes" id="UP000199170">
    <property type="component" value="Unassembled WGS sequence"/>
</dbReference>
<reference evidence="8" key="1">
    <citation type="submission" date="2016-10" db="EMBL/GenBank/DDBJ databases">
        <authorList>
            <person name="Varghese N."/>
            <person name="Submissions S."/>
        </authorList>
    </citation>
    <scope>NUCLEOTIDE SEQUENCE [LARGE SCALE GENOMIC DNA]</scope>
    <source>
        <strain evidence="8">CGMCC 1.10118</strain>
    </source>
</reference>
<feature type="transmembrane region" description="Helical" evidence="5">
    <location>
        <begin position="255"/>
        <end position="275"/>
    </location>
</feature>
<dbReference type="EMBL" id="FNPB01000001">
    <property type="protein sequence ID" value="SDX53506.1"/>
    <property type="molecule type" value="Genomic_DNA"/>
</dbReference>
<name>A0A1H3CHF1_9EURY</name>
<organism evidence="7 8">
    <name type="scientific">Halobellus clavatus</name>
    <dbReference type="NCBI Taxonomy" id="660517"/>
    <lineage>
        <taxon>Archaea</taxon>
        <taxon>Methanobacteriati</taxon>
        <taxon>Methanobacteriota</taxon>
        <taxon>Stenosarchaea group</taxon>
        <taxon>Halobacteria</taxon>
        <taxon>Halobacteriales</taxon>
        <taxon>Haloferacaceae</taxon>
        <taxon>Halobellus</taxon>
    </lineage>
</organism>
<evidence type="ECO:0000259" key="6">
    <source>
        <dbReference type="Pfam" id="PF00892"/>
    </source>
</evidence>
<dbReference type="RefSeq" id="WP_089763812.1">
    <property type="nucleotide sequence ID" value="NZ_FNPB01000001.1"/>
</dbReference>
<dbReference type="InterPro" id="IPR000620">
    <property type="entry name" value="EamA_dom"/>
</dbReference>
<feature type="transmembrane region" description="Helical" evidence="5">
    <location>
        <begin position="158"/>
        <end position="178"/>
    </location>
</feature>
<dbReference type="OrthoDB" id="307453at2157"/>
<keyword evidence="2 5" id="KW-0812">Transmembrane</keyword>
<evidence type="ECO:0000256" key="4">
    <source>
        <dbReference type="ARBA" id="ARBA00023136"/>
    </source>
</evidence>
<evidence type="ECO:0000313" key="8">
    <source>
        <dbReference type="Proteomes" id="UP000199170"/>
    </source>
</evidence>
<dbReference type="AlphaFoldDB" id="A0A1H3CHF1"/>
<dbReference type="PANTHER" id="PTHR32322:SF2">
    <property type="entry name" value="EAMA DOMAIN-CONTAINING PROTEIN"/>
    <property type="match status" value="1"/>
</dbReference>
<keyword evidence="4 5" id="KW-0472">Membrane</keyword>
<keyword evidence="3 5" id="KW-1133">Transmembrane helix</keyword>
<evidence type="ECO:0000313" key="7">
    <source>
        <dbReference type="EMBL" id="SDX53506.1"/>
    </source>
</evidence>
<evidence type="ECO:0000256" key="1">
    <source>
        <dbReference type="ARBA" id="ARBA00004141"/>
    </source>
</evidence>
<dbReference type="InterPro" id="IPR037185">
    <property type="entry name" value="EmrE-like"/>
</dbReference>
<dbReference type="GO" id="GO:0016020">
    <property type="term" value="C:membrane"/>
    <property type="evidence" value="ECO:0007669"/>
    <property type="project" value="UniProtKB-SubCell"/>
</dbReference>
<feature type="transmembrane region" description="Helical" evidence="5">
    <location>
        <begin position="12"/>
        <end position="35"/>
    </location>
</feature>
<comment type="subcellular location">
    <subcellularLocation>
        <location evidence="1">Membrane</location>
        <topology evidence="1">Multi-pass membrane protein</topology>
    </subcellularLocation>
</comment>
<feature type="transmembrane region" description="Helical" evidence="5">
    <location>
        <begin position="190"/>
        <end position="210"/>
    </location>
</feature>